<protein>
    <submittedName>
        <fullName evidence="2">Uncharacterized protein</fullName>
    </submittedName>
</protein>
<feature type="region of interest" description="Disordered" evidence="1">
    <location>
        <begin position="1"/>
        <end position="25"/>
    </location>
</feature>
<gene>
    <name evidence="2" type="ORF">E2C01_069335</name>
</gene>
<comment type="caution">
    <text evidence="2">The sequence shown here is derived from an EMBL/GenBank/DDBJ whole genome shotgun (WGS) entry which is preliminary data.</text>
</comment>
<dbReference type="Proteomes" id="UP000324222">
    <property type="component" value="Unassembled WGS sequence"/>
</dbReference>
<evidence type="ECO:0000313" key="2">
    <source>
        <dbReference type="EMBL" id="MPC74952.1"/>
    </source>
</evidence>
<organism evidence="2 3">
    <name type="scientific">Portunus trituberculatus</name>
    <name type="common">Swimming crab</name>
    <name type="synonym">Neptunus trituberculatus</name>
    <dbReference type="NCBI Taxonomy" id="210409"/>
    <lineage>
        <taxon>Eukaryota</taxon>
        <taxon>Metazoa</taxon>
        <taxon>Ecdysozoa</taxon>
        <taxon>Arthropoda</taxon>
        <taxon>Crustacea</taxon>
        <taxon>Multicrustacea</taxon>
        <taxon>Malacostraca</taxon>
        <taxon>Eumalacostraca</taxon>
        <taxon>Eucarida</taxon>
        <taxon>Decapoda</taxon>
        <taxon>Pleocyemata</taxon>
        <taxon>Brachyura</taxon>
        <taxon>Eubrachyura</taxon>
        <taxon>Portunoidea</taxon>
        <taxon>Portunidae</taxon>
        <taxon>Portuninae</taxon>
        <taxon>Portunus</taxon>
    </lineage>
</organism>
<proteinExistence type="predicted"/>
<evidence type="ECO:0000313" key="3">
    <source>
        <dbReference type="Proteomes" id="UP000324222"/>
    </source>
</evidence>
<reference evidence="2 3" key="1">
    <citation type="submission" date="2019-05" db="EMBL/GenBank/DDBJ databases">
        <title>Another draft genome of Portunus trituberculatus and its Hox gene families provides insights of decapod evolution.</title>
        <authorList>
            <person name="Jeong J.-H."/>
            <person name="Song I."/>
            <person name="Kim S."/>
            <person name="Choi T."/>
            <person name="Kim D."/>
            <person name="Ryu S."/>
            <person name="Kim W."/>
        </authorList>
    </citation>
    <scope>NUCLEOTIDE SEQUENCE [LARGE SCALE GENOMIC DNA]</scope>
    <source>
        <tissue evidence="2">Muscle</tissue>
    </source>
</reference>
<dbReference type="AlphaFoldDB" id="A0A5B7HU91"/>
<keyword evidence="3" id="KW-1185">Reference proteome</keyword>
<sequence length="148" mass="16350">MSAVTRYKQSISHGKERKAHQPSPASAWATPRSVLVCTAYVCLVTPSALGVGLPLRQWNISCFNAHASTLNILHNTRPAHLPGSLRRLPFLATCCHLPYLCLLEEDWPATTPVIPTHDYPGLIRTEKRPRISMDPYEPLGSPVCVSQV</sequence>
<name>A0A5B7HU91_PORTR</name>
<evidence type="ECO:0000256" key="1">
    <source>
        <dbReference type="SAM" id="MobiDB-lite"/>
    </source>
</evidence>
<dbReference type="EMBL" id="VSRR010040070">
    <property type="protein sequence ID" value="MPC74952.1"/>
    <property type="molecule type" value="Genomic_DNA"/>
</dbReference>
<accession>A0A5B7HU91</accession>